<feature type="region of interest" description="Disordered" evidence="1">
    <location>
        <begin position="243"/>
        <end position="264"/>
    </location>
</feature>
<evidence type="ECO:0000313" key="2">
    <source>
        <dbReference type="EMBL" id="KAF9690433.1"/>
    </source>
</evidence>
<protein>
    <submittedName>
        <fullName evidence="2">Uncharacterized protein</fullName>
    </submittedName>
</protein>
<comment type="caution">
    <text evidence="2">The sequence shown here is derived from an EMBL/GenBank/DDBJ whole genome shotgun (WGS) entry which is preliminary data.</text>
</comment>
<accession>A0A8H7IT58</accession>
<proteinExistence type="predicted"/>
<sequence length="382" mass="41890">MASSLNTFPLSHMEAYSKFIPYIGPPVSKPHSRYRSSKSVAHTPIERHVLDNTSTVELTMEQTPENENTFTLVQGNSQLTNLSDGGQACDSKLGGRVDDDKDEFVIDVELQDEVSHNGLILDQYASLTQQEAADRASAQITSTKCSIKKERGNDSSIHEVDTMSSRDTTRLYRNESETMCFMQRDFVEQPCSGTIKESSNQPIAVNNGSRDDNITATDYDKGDCDINMHEDSQCSLVQIDRTTNVDSQRQHAGAPADGGPNESRLLRSMENTLHSNTSDEAGSVADLQQQSKSMPDPLQIFMDGAPFNTGLNSKGKASIRNSVESLTDGSGGQFSISGEDGCSNHFLSQLMQQTNHRAAIEARTRPFNPPFAGQTEEEGKHP</sequence>
<organism evidence="2 3">
    <name type="scientific">Ascochyta lentis</name>
    <dbReference type="NCBI Taxonomy" id="205686"/>
    <lineage>
        <taxon>Eukaryota</taxon>
        <taxon>Fungi</taxon>
        <taxon>Dikarya</taxon>
        <taxon>Ascomycota</taxon>
        <taxon>Pezizomycotina</taxon>
        <taxon>Dothideomycetes</taxon>
        <taxon>Pleosporomycetidae</taxon>
        <taxon>Pleosporales</taxon>
        <taxon>Pleosporineae</taxon>
        <taxon>Didymellaceae</taxon>
        <taxon>Ascochyta</taxon>
    </lineage>
</organism>
<evidence type="ECO:0000313" key="3">
    <source>
        <dbReference type="Proteomes" id="UP000651452"/>
    </source>
</evidence>
<name>A0A8H7IT58_9PLEO</name>
<reference evidence="2" key="2">
    <citation type="submission" date="2020-09" db="EMBL/GenBank/DDBJ databases">
        <title>Reference genome assembly for Australian Ascochyta lentis isolate Al4.</title>
        <authorList>
            <person name="Lee R.C."/>
            <person name="Farfan-Caceres L.M."/>
            <person name="Debler J.W."/>
            <person name="Williams A.H."/>
            <person name="Henares B.M."/>
        </authorList>
    </citation>
    <scope>NUCLEOTIDE SEQUENCE</scope>
    <source>
        <strain evidence="2">Al4</strain>
    </source>
</reference>
<dbReference type="Proteomes" id="UP000651452">
    <property type="component" value="Unassembled WGS sequence"/>
</dbReference>
<keyword evidence="3" id="KW-1185">Reference proteome</keyword>
<gene>
    <name evidence="2" type="ORF">EKO04_011579</name>
</gene>
<evidence type="ECO:0000256" key="1">
    <source>
        <dbReference type="SAM" id="MobiDB-lite"/>
    </source>
</evidence>
<reference evidence="2" key="1">
    <citation type="submission" date="2018-12" db="EMBL/GenBank/DDBJ databases">
        <authorList>
            <person name="Syme R.A."/>
            <person name="Farfan-Caceres L."/>
            <person name="Lichtenzveig J."/>
        </authorList>
    </citation>
    <scope>NUCLEOTIDE SEQUENCE</scope>
    <source>
        <strain evidence="2">Al4</strain>
    </source>
</reference>
<dbReference type="AlphaFoldDB" id="A0A8H7IT58"/>
<dbReference type="EMBL" id="RZGK01000024">
    <property type="protein sequence ID" value="KAF9690433.1"/>
    <property type="molecule type" value="Genomic_DNA"/>
</dbReference>